<protein>
    <recommendedName>
        <fullName evidence="4">DUF2868 domain-containing protein</fullName>
    </recommendedName>
</protein>
<gene>
    <name evidence="2" type="ORF">GCM10009749_25570</name>
</gene>
<evidence type="ECO:0000313" key="2">
    <source>
        <dbReference type="EMBL" id="GAA1814865.1"/>
    </source>
</evidence>
<dbReference type="Pfam" id="PF11067">
    <property type="entry name" value="DUF2868"/>
    <property type="match status" value="1"/>
</dbReference>
<accession>A0ABN2MAC1</accession>
<evidence type="ECO:0000313" key="3">
    <source>
        <dbReference type="Proteomes" id="UP001500002"/>
    </source>
</evidence>
<evidence type="ECO:0008006" key="4">
    <source>
        <dbReference type="Google" id="ProtNLM"/>
    </source>
</evidence>
<feature type="transmembrane region" description="Helical" evidence="1">
    <location>
        <begin position="272"/>
        <end position="298"/>
    </location>
</feature>
<dbReference type="EMBL" id="BAAANJ010000009">
    <property type="protein sequence ID" value="GAA1814865.1"/>
    <property type="molecule type" value="Genomic_DNA"/>
</dbReference>
<keyword evidence="1" id="KW-0812">Transmembrane</keyword>
<dbReference type="RefSeq" id="WP_344296696.1">
    <property type="nucleotide sequence ID" value="NZ_BAAANJ010000009.1"/>
</dbReference>
<keyword evidence="3" id="KW-1185">Reference proteome</keyword>
<feature type="transmembrane region" description="Helical" evidence="1">
    <location>
        <begin position="109"/>
        <end position="133"/>
    </location>
</feature>
<organism evidence="2 3">
    <name type="scientific">Agromyces neolithicus</name>
    <dbReference type="NCBI Taxonomy" id="269420"/>
    <lineage>
        <taxon>Bacteria</taxon>
        <taxon>Bacillati</taxon>
        <taxon>Actinomycetota</taxon>
        <taxon>Actinomycetes</taxon>
        <taxon>Micrococcales</taxon>
        <taxon>Microbacteriaceae</taxon>
        <taxon>Agromyces</taxon>
    </lineage>
</organism>
<comment type="caution">
    <text evidence="2">The sequence shown here is derived from an EMBL/GenBank/DDBJ whole genome shotgun (WGS) entry which is preliminary data.</text>
</comment>
<dbReference type="InterPro" id="IPR021296">
    <property type="entry name" value="DUF2868"/>
</dbReference>
<keyword evidence="1" id="KW-1133">Transmembrane helix</keyword>
<keyword evidence="1" id="KW-0472">Membrane</keyword>
<name>A0ABN2MAC1_9MICO</name>
<reference evidence="2 3" key="1">
    <citation type="journal article" date="2019" name="Int. J. Syst. Evol. Microbiol.">
        <title>The Global Catalogue of Microorganisms (GCM) 10K type strain sequencing project: providing services to taxonomists for standard genome sequencing and annotation.</title>
        <authorList>
            <consortium name="The Broad Institute Genomics Platform"/>
            <consortium name="The Broad Institute Genome Sequencing Center for Infectious Disease"/>
            <person name="Wu L."/>
            <person name="Ma J."/>
        </authorList>
    </citation>
    <scope>NUCLEOTIDE SEQUENCE [LARGE SCALE GENOMIC DNA]</scope>
    <source>
        <strain evidence="2 3">JCM 14322</strain>
    </source>
</reference>
<feature type="transmembrane region" description="Helical" evidence="1">
    <location>
        <begin position="78"/>
        <end position="97"/>
    </location>
</feature>
<proteinExistence type="predicted"/>
<feature type="transmembrane region" description="Helical" evidence="1">
    <location>
        <begin position="194"/>
        <end position="212"/>
    </location>
</feature>
<dbReference type="Proteomes" id="UP001500002">
    <property type="component" value="Unassembled WGS sequence"/>
</dbReference>
<evidence type="ECO:0000256" key="1">
    <source>
        <dbReference type="SAM" id="Phobius"/>
    </source>
</evidence>
<sequence length="510" mass="53321">MDESAALDVTAARAVEAGDRDRLLWSDADREWASRAAAEVVGEGAAPERYLARRAQLVLERIGPRQPAVPRTVRALRWRPWVGVVVIVAALLLGLVIDRIGGGSSINLLAPPVFALVVWNVVVYVSLIVRAIAFRGAGPGPVRALLIRVAALRTPLTRHRSDDAGAARRSILTALPSEWARVAAPLYGVRAGRVLHLAAAATALGVIAGLYTRGLAFEYRASWESTFLGAEQVRALLAFTLAPGSWITGIPVPEVAAIEAIRAPESENAATWMHLLAGTVAVVVVIPRLGLAVVNGLVERRRATRVELPLAEPYYRRLVSAYLGGPGRVRVVPYSYTVTAEAQAGLDAVLSRAFGGAAPTIDPPVGWGDDEALLGLAAGSGPTAGTAPGKASTPGSAATAAAEAVTLPLFSLAATPEPEAHGAFLDALAKGARTGHPLIALIDESGLLARWPDDDSRLAGRRDAWREFVAQHDAVAVFVDLASPDLAAAEADLVAASALDAGEPPRGRVP</sequence>